<dbReference type="SUPFAM" id="SSF53756">
    <property type="entry name" value="UDP-Glycosyltransferase/glycogen phosphorylase"/>
    <property type="match status" value="1"/>
</dbReference>
<dbReference type="GO" id="GO:0005980">
    <property type="term" value="P:glycogen catabolic process"/>
    <property type="evidence" value="ECO:0007669"/>
    <property type="project" value="TreeGrafter"/>
</dbReference>
<keyword evidence="2" id="KW-0808">Transferase</keyword>
<keyword evidence="2" id="KW-0663">Pyridoxal phosphate</keyword>
<protein>
    <recommendedName>
        <fullName evidence="2">Alpha-1,4 glucan phosphorylase</fullName>
        <ecNumber evidence="2">2.4.1.1</ecNumber>
    </recommendedName>
</protein>
<dbReference type="Gene3D" id="3.40.50.2000">
    <property type="entry name" value="Glycogen Phosphorylase B"/>
    <property type="match status" value="1"/>
</dbReference>
<dbReference type="GO" id="GO:0005737">
    <property type="term" value="C:cytoplasm"/>
    <property type="evidence" value="ECO:0007669"/>
    <property type="project" value="TreeGrafter"/>
</dbReference>
<dbReference type="GO" id="GO:0008184">
    <property type="term" value="F:glycogen phosphorylase activity"/>
    <property type="evidence" value="ECO:0007669"/>
    <property type="project" value="InterPro"/>
</dbReference>
<dbReference type="GO" id="GO:0030170">
    <property type="term" value="F:pyridoxal phosphate binding"/>
    <property type="evidence" value="ECO:0007669"/>
    <property type="project" value="TreeGrafter"/>
</dbReference>
<proteinExistence type="inferred from homology"/>
<evidence type="ECO:0000313" key="3">
    <source>
        <dbReference type="EMBL" id="GEU36456.1"/>
    </source>
</evidence>
<sequence>MRVLLDEEHLGWERSWNIVSKVFSFTTHTILPEALEKALVDLLENVLPRHIQSSKRKQDRIMHVFLGCLSLNKVLSRTNLRLAEQPESEGSAYSNRTPFRRRVDLWQNIKRRVLVENASTDVVEPNGGDCGLGCECNARLATSLGQQVMLDFELSAVHLTSLERDLQNGLIQSRSFQDDVYGLLFQE</sequence>
<comment type="cofactor">
    <cofactor evidence="2">
        <name>pyridoxal 5'-phosphate</name>
        <dbReference type="ChEBI" id="CHEBI:597326"/>
    </cofactor>
</comment>
<dbReference type="PANTHER" id="PTHR11468">
    <property type="entry name" value="GLYCOGEN PHOSPHORYLASE"/>
    <property type="match status" value="1"/>
</dbReference>
<dbReference type="InterPro" id="IPR000811">
    <property type="entry name" value="Glyco_trans_35"/>
</dbReference>
<dbReference type="PANTHER" id="PTHR11468:SF30">
    <property type="entry name" value="ALPHA-1,4 GLUCAN PHOSPHORYLASE"/>
    <property type="match status" value="1"/>
</dbReference>
<name>A0A6L2JHQ7_TANCI</name>
<comment type="catalytic activity">
    <reaction evidence="2">
        <text>[(1-&gt;4)-alpha-D-glucosyl](n) + phosphate = [(1-&gt;4)-alpha-D-glucosyl](n-1) + alpha-D-glucose 1-phosphate</text>
        <dbReference type="Rhea" id="RHEA:41732"/>
        <dbReference type="Rhea" id="RHEA-COMP:9584"/>
        <dbReference type="Rhea" id="RHEA-COMP:9586"/>
        <dbReference type="ChEBI" id="CHEBI:15444"/>
        <dbReference type="ChEBI" id="CHEBI:43474"/>
        <dbReference type="ChEBI" id="CHEBI:58601"/>
        <dbReference type="EC" id="2.4.1.1"/>
    </reaction>
</comment>
<reference evidence="3" key="1">
    <citation type="journal article" date="2019" name="Sci. Rep.">
        <title>Draft genome of Tanacetum cinerariifolium, the natural source of mosquito coil.</title>
        <authorList>
            <person name="Yamashiro T."/>
            <person name="Shiraishi A."/>
            <person name="Satake H."/>
            <person name="Nakayama K."/>
        </authorList>
    </citation>
    <scope>NUCLEOTIDE SEQUENCE</scope>
</reference>
<comment type="caution">
    <text evidence="3">The sequence shown here is derived from an EMBL/GenBank/DDBJ whole genome shotgun (WGS) entry which is preliminary data.</text>
</comment>
<evidence type="ECO:0000256" key="1">
    <source>
        <dbReference type="ARBA" id="ARBA00006047"/>
    </source>
</evidence>
<keyword evidence="2" id="KW-0119">Carbohydrate metabolism</keyword>
<dbReference type="AlphaFoldDB" id="A0A6L2JHQ7"/>
<dbReference type="Pfam" id="PF00343">
    <property type="entry name" value="Phosphorylase"/>
    <property type="match status" value="1"/>
</dbReference>
<gene>
    <name evidence="3" type="ORF">Tci_008434</name>
</gene>
<dbReference type="EMBL" id="BKCJ010000812">
    <property type="protein sequence ID" value="GEU36456.1"/>
    <property type="molecule type" value="Genomic_DNA"/>
</dbReference>
<comment type="function">
    <text evidence="2">Allosteric enzyme that catalyzes the rate-limiting step in glycogen catabolism, the phosphorolytic cleavage of glycogen to produce glucose-1-phosphate, and plays a central role in maintaining cellular and organismal glucose homeostasis.</text>
</comment>
<comment type="similarity">
    <text evidence="1 2">Belongs to the glycogen phosphorylase family.</text>
</comment>
<keyword evidence="2" id="KW-0328">Glycosyltransferase</keyword>
<organism evidence="3">
    <name type="scientific">Tanacetum cinerariifolium</name>
    <name type="common">Dalmatian daisy</name>
    <name type="synonym">Chrysanthemum cinerariifolium</name>
    <dbReference type="NCBI Taxonomy" id="118510"/>
    <lineage>
        <taxon>Eukaryota</taxon>
        <taxon>Viridiplantae</taxon>
        <taxon>Streptophyta</taxon>
        <taxon>Embryophyta</taxon>
        <taxon>Tracheophyta</taxon>
        <taxon>Spermatophyta</taxon>
        <taxon>Magnoliopsida</taxon>
        <taxon>eudicotyledons</taxon>
        <taxon>Gunneridae</taxon>
        <taxon>Pentapetalae</taxon>
        <taxon>asterids</taxon>
        <taxon>campanulids</taxon>
        <taxon>Asterales</taxon>
        <taxon>Asteraceae</taxon>
        <taxon>Asteroideae</taxon>
        <taxon>Anthemideae</taxon>
        <taxon>Anthemidinae</taxon>
        <taxon>Tanacetum</taxon>
    </lineage>
</organism>
<evidence type="ECO:0000256" key="2">
    <source>
        <dbReference type="RuleBase" id="RU000587"/>
    </source>
</evidence>
<dbReference type="EC" id="2.4.1.1" evidence="2"/>
<accession>A0A6L2JHQ7</accession>